<accession>A0A4D9DVT4</accession>
<dbReference type="AlphaFoldDB" id="A0A4D9DVT4"/>
<reference evidence="2 3" key="1">
    <citation type="submission" date="2019-04" db="EMBL/GenBank/DDBJ databases">
        <title>Draft genome of the big-headed turtle Platysternon megacephalum.</title>
        <authorList>
            <person name="Gong S."/>
        </authorList>
    </citation>
    <scope>NUCLEOTIDE SEQUENCE [LARGE SCALE GENOMIC DNA]</scope>
    <source>
        <strain evidence="2">DO16091913</strain>
        <tissue evidence="2">Muscle</tissue>
    </source>
</reference>
<evidence type="ECO:0000256" key="1">
    <source>
        <dbReference type="SAM" id="MobiDB-lite"/>
    </source>
</evidence>
<organism evidence="2 3">
    <name type="scientific">Platysternon megacephalum</name>
    <name type="common">big-headed turtle</name>
    <dbReference type="NCBI Taxonomy" id="55544"/>
    <lineage>
        <taxon>Eukaryota</taxon>
        <taxon>Metazoa</taxon>
        <taxon>Chordata</taxon>
        <taxon>Craniata</taxon>
        <taxon>Vertebrata</taxon>
        <taxon>Euteleostomi</taxon>
        <taxon>Archelosauria</taxon>
        <taxon>Testudinata</taxon>
        <taxon>Testudines</taxon>
        <taxon>Cryptodira</taxon>
        <taxon>Durocryptodira</taxon>
        <taxon>Testudinoidea</taxon>
        <taxon>Platysternidae</taxon>
        <taxon>Platysternon</taxon>
    </lineage>
</organism>
<dbReference type="Proteomes" id="UP000297703">
    <property type="component" value="Unassembled WGS sequence"/>
</dbReference>
<feature type="region of interest" description="Disordered" evidence="1">
    <location>
        <begin position="32"/>
        <end position="122"/>
    </location>
</feature>
<gene>
    <name evidence="2" type="ORF">DR999_PMT15658</name>
</gene>
<reference evidence="2 3" key="2">
    <citation type="submission" date="2019-04" db="EMBL/GenBank/DDBJ databases">
        <title>The genome sequence of big-headed turtle.</title>
        <authorList>
            <person name="Gong S."/>
        </authorList>
    </citation>
    <scope>NUCLEOTIDE SEQUENCE [LARGE SCALE GENOMIC DNA]</scope>
    <source>
        <strain evidence="2">DO16091913</strain>
        <tissue evidence="2">Muscle</tissue>
    </source>
</reference>
<protein>
    <submittedName>
        <fullName evidence="2">FAM115C-like protein</fullName>
    </submittedName>
</protein>
<sequence>MEDRKQGLLQDQYHKPFLHKSFKYREKILREADSQLSARQPNGLTEPAGLSGRSPEPQPGARSCRNRALAARTAGGERGRIGPREPPPATGHSSAPRTGPGASPQPAPVETRPGPAATPRDG</sequence>
<keyword evidence="3" id="KW-1185">Reference proteome</keyword>
<proteinExistence type="predicted"/>
<dbReference type="EMBL" id="QXTE01000201">
    <property type="protein sequence ID" value="TFK02066.1"/>
    <property type="molecule type" value="Genomic_DNA"/>
</dbReference>
<feature type="compositionally biased region" description="Polar residues" evidence="1">
    <location>
        <begin position="34"/>
        <end position="43"/>
    </location>
</feature>
<name>A0A4D9DVT4_9SAUR</name>
<evidence type="ECO:0000313" key="2">
    <source>
        <dbReference type="EMBL" id="TFK02066.1"/>
    </source>
</evidence>
<evidence type="ECO:0000313" key="3">
    <source>
        <dbReference type="Proteomes" id="UP000297703"/>
    </source>
</evidence>
<comment type="caution">
    <text evidence="2">The sequence shown here is derived from an EMBL/GenBank/DDBJ whole genome shotgun (WGS) entry which is preliminary data.</text>
</comment>